<feature type="region of interest" description="Disordered" evidence="1">
    <location>
        <begin position="63"/>
        <end position="88"/>
    </location>
</feature>
<dbReference type="EMBL" id="CAJHNJ030000037">
    <property type="protein sequence ID" value="CAG9129286.1"/>
    <property type="molecule type" value="Genomic_DNA"/>
</dbReference>
<keyword evidence="3" id="KW-1185">Reference proteome</keyword>
<dbReference type="Proteomes" id="UP000653454">
    <property type="component" value="Unassembled WGS sequence"/>
</dbReference>
<feature type="compositionally biased region" description="Basic residues" evidence="1">
    <location>
        <begin position="226"/>
        <end position="240"/>
    </location>
</feature>
<evidence type="ECO:0000256" key="1">
    <source>
        <dbReference type="SAM" id="MobiDB-lite"/>
    </source>
</evidence>
<proteinExistence type="predicted"/>
<comment type="caution">
    <text evidence="2">The sequence shown here is derived from an EMBL/GenBank/DDBJ whole genome shotgun (WGS) entry which is preliminary data.</text>
</comment>
<feature type="compositionally biased region" description="Basic and acidic residues" evidence="1">
    <location>
        <begin position="63"/>
        <end position="77"/>
    </location>
</feature>
<feature type="compositionally biased region" description="Basic and acidic residues" evidence="1">
    <location>
        <begin position="163"/>
        <end position="172"/>
    </location>
</feature>
<sequence length="287" mass="30647">MRSRTSADCVVRSYSSSIRAAAAPGPALPCPSAAAARLSRAVPTHDTIMLKFLTHKLRTHSLNEDNVSEKVEERDSGTESDDEAERDRDSCADVIMKWNDVTDIRACDAGCGCAAPRVPEPDLLYDHHSSEEELEVINGLPRAGAGAEASRRRGASSPPPAAPEKRKWPARADDDDDDAKVETPVRFRTSPPLEALKPRRSGAGGECACPAGAPAGAAGGTGGGSPRRRRQAPPPPRRHRPALDFDKMQQVCPVARLPRTWRREGRRCSAAAAAAAGRILMLAATPN</sequence>
<evidence type="ECO:0000313" key="3">
    <source>
        <dbReference type="Proteomes" id="UP000653454"/>
    </source>
</evidence>
<dbReference type="AlphaFoldDB" id="A0A8S4FMQ3"/>
<feature type="region of interest" description="Disordered" evidence="1">
    <location>
        <begin position="141"/>
        <end position="249"/>
    </location>
</feature>
<reference evidence="2" key="1">
    <citation type="submission" date="2020-11" db="EMBL/GenBank/DDBJ databases">
        <authorList>
            <person name="Whiteford S."/>
        </authorList>
    </citation>
    <scope>NUCLEOTIDE SEQUENCE</scope>
</reference>
<dbReference type="PANTHER" id="PTHR41142:SF1">
    <property type="entry name" value="SI:DKEY-16J16.4"/>
    <property type="match status" value="1"/>
</dbReference>
<dbReference type="PANTHER" id="PTHR41142">
    <property type="entry name" value="SI:DKEY-16J16.4"/>
    <property type="match status" value="1"/>
</dbReference>
<gene>
    <name evidence="2" type="ORF">PLXY2_LOCUS9494</name>
</gene>
<feature type="compositionally biased region" description="Low complexity" evidence="1">
    <location>
        <begin position="206"/>
        <end position="216"/>
    </location>
</feature>
<organism evidence="2 3">
    <name type="scientific">Plutella xylostella</name>
    <name type="common">Diamondback moth</name>
    <name type="synonym">Plutella maculipennis</name>
    <dbReference type="NCBI Taxonomy" id="51655"/>
    <lineage>
        <taxon>Eukaryota</taxon>
        <taxon>Metazoa</taxon>
        <taxon>Ecdysozoa</taxon>
        <taxon>Arthropoda</taxon>
        <taxon>Hexapoda</taxon>
        <taxon>Insecta</taxon>
        <taxon>Pterygota</taxon>
        <taxon>Neoptera</taxon>
        <taxon>Endopterygota</taxon>
        <taxon>Lepidoptera</taxon>
        <taxon>Glossata</taxon>
        <taxon>Ditrysia</taxon>
        <taxon>Yponomeutoidea</taxon>
        <taxon>Plutellidae</taxon>
        <taxon>Plutella</taxon>
    </lineage>
</organism>
<name>A0A8S4FMQ3_PLUXY</name>
<protein>
    <submittedName>
        <fullName evidence="2">(diamondback moth) hypothetical protein</fullName>
    </submittedName>
</protein>
<accession>A0A8S4FMQ3</accession>
<evidence type="ECO:0000313" key="2">
    <source>
        <dbReference type="EMBL" id="CAG9129286.1"/>
    </source>
</evidence>